<dbReference type="EMBL" id="JAHCDA010000005">
    <property type="protein sequence ID" value="MBS7813630.1"/>
    <property type="molecule type" value="Genomic_DNA"/>
</dbReference>
<dbReference type="Proteomes" id="UP000766336">
    <property type="component" value="Unassembled WGS sequence"/>
</dbReference>
<comment type="caution">
    <text evidence="7">The sequence shown here is derived from an EMBL/GenBank/DDBJ whole genome shotgun (WGS) entry which is preliminary data.</text>
</comment>
<evidence type="ECO:0000313" key="7">
    <source>
        <dbReference type="EMBL" id="MBS7813630.1"/>
    </source>
</evidence>
<dbReference type="EC" id="1.14.-.-" evidence="7"/>
<reference evidence="7 8" key="1">
    <citation type="submission" date="2021-05" db="EMBL/GenBank/DDBJ databases">
        <title>Roseococcus sp. XZZS9, whole genome shotgun sequencing project.</title>
        <authorList>
            <person name="Zhao G."/>
            <person name="Shen L."/>
        </authorList>
    </citation>
    <scope>NUCLEOTIDE SEQUENCE [LARGE SCALE GENOMIC DNA]</scope>
    <source>
        <strain evidence="7 8">XZZS9</strain>
    </source>
</reference>
<comment type="similarity">
    <text evidence="5">Belongs to the NtaA/SnaA/DszA monooxygenase family.</text>
</comment>
<dbReference type="SUPFAM" id="SSF51679">
    <property type="entry name" value="Bacterial luciferase-like"/>
    <property type="match status" value="1"/>
</dbReference>
<sequence>MTRSLHFHSCIDWLDAAWRVPAETPARLFDLQQVADRARLAERGLMDAMFIADFYTYRPRVNLEPLTLLSALAACTTRIGLVASVSTTYNEPYDLARMFASLDHLSGGRAGWNMVTTAVGTVSANYSREEHLEHDSRYARAQEFVEVVTALWDSWEDAPGGGEARPIGHEGDWFSVRGPLNVPRPPQGHPVRCQAGASDAGRDFAARWAEVIFTAQPLLPVAQEFYADLKARLPAHGRAEADMVILPGLLPLLAETAAEAKDMAAARQAAQPAEARRMEELLGFALSALPMDEPIPLEVLPARSRVNGMRGRSELYLSLIRKHRLTPRQVLNQDAHLGFAGDPLQTADLITKWFLNRGCDGFTLMWPTLRANELFVEKVIPLLQERGLYRTAYEGTTLRDHYGFRPPPGRLDVRGAA</sequence>
<dbReference type="CDD" id="cd01095">
    <property type="entry name" value="Nitrilotriacetate_monoxgenase"/>
    <property type="match status" value="1"/>
</dbReference>
<dbReference type="RefSeq" id="WP_213672323.1">
    <property type="nucleotide sequence ID" value="NZ_JAHCDA010000005.1"/>
</dbReference>
<dbReference type="InterPro" id="IPR036661">
    <property type="entry name" value="Luciferase-like_sf"/>
</dbReference>
<evidence type="ECO:0000256" key="2">
    <source>
        <dbReference type="ARBA" id="ARBA00022643"/>
    </source>
</evidence>
<accession>A0ABS5QIX0</accession>
<evidence type="ECO:0000256" key="3">
    <source>
        <dbReference type="ARBA" id="ARBA00023002"/>
    </source>
</evidence>
<dbReference type="Pfam" id="PF00296">
    <property type="entry name" value="Bac_luciferase"/>
    <property type="match status" value="1"/>
</dbReference>
<dbReference type="GO" id="GO:0004497">
    <property type="term" value="F:monooxygenase activity"/>
    <property type="evidence" value="ECO:0007669"/>
    <property type="project" value="UniProtKB-KW"/>
</dbReference>
<keyword evidence="4 7" id="KW-0503">Monooxygenase</keyword>
<evidence type="ECO:0000259" key="6">
    <source>
        <dbReference type="Pfam" id="PF00296"/>
    </source>
</evidence>
<evidence type="ECO:0000256" key="1">
    <source>
        <dbReference type="ARBA" id="ARBA00022630"/>
    </source>
</evidence>
<name>A0ABS5QIX0_9PROT</name>
<evidence type="ECO:0000256" key="5">
    <source>
        <dbReference type="ARBA" id="ARBA00033748"/>
    </source>
</evidence>
<keyword evidence="8" id="KW-1185">Reference proteome</keyword>
<dbReference type="PANTHER" id="PTHR30011:SF16">
    <property type="entry name" value="C2H2 FINGER DOMAIN TRANSCRIPTION FACTOR (EUROFUNG)-RELATED"/>
    <property type="match status" value="1"/>
</dbReference>
<keyword evidence="1" id="KW-0285">Flavoprotein</keyword>
<keyword evidence="2" id="KW-0288">FMN</keyword>
<feature type="domain" description="Luciferase-like" evidence="6">
    <location>
        <begin position="19"/>
        <end position="268"/>
    </location>
</feature>
<dbReference type="PIRSF" id="PIRSF000337">
    <property type="entry name" value="NTA_MOA"/>
    <property type="match status" value="1"/>
</dbReference>
<dbReference type="Gene3D" id="3.20.20.30">
    <property type="entry name" value="Luciferase-like domain"/>
    <property type="match status" value="1"/>
</dbReference>
<dbReference type="InterPro" id="IPR016215">
    <property type="entry name" value="NTA_MOA"/>
</dbReference>
<proteinExistence type="inferred from homology"/>
<gene>
    <name evidence="7" type="ORF">KHU32_22000</name>
</gene>
<protein>
    <submittedName>
        <fullName evidence="7">NtaA/DmoA family FMN-dependent monooxygenase</fullName>
        <ecNumber evidence="7">1.14.-.-</ecNumber>
    </submittedName>
</protein>
<dbReference type="InterPro" id="IPR051260">
    <property type="entry name" value="Diverse_substr_monoxygenases"/>
</dbReference>
<evidence type="ECO:0000256" key="4">
    <source>
        <dbReference type="ARBA" id="ARBA00023033"/>
    </source>
</evidence>
<dbReference type="InterPro" id="IPR011251">
    <property type="entry name" value="Luciferase-like_dom"/>
</dbReference>
<dbReference type="PANTHER" id="PTHR30011">
    <property type="entry name" value="ALKANESULFONATE MONOOXYGENASE-RELATED"/>
    <property type="match status" value="1"/>
</dbReference>
<organism evidence="7 8">
    <name type="scientific">Roseococcus pinisoli</name>
    <dbReference type="NCBI Taxonomy" id="2835040"/>
    <lineage>
        <taxon>Bacteria</taxon>
        <taxon>Pseudomonadati</taxon>
        <taxon>Pseudomonadota</taxon>
        <taxon>Alphaproteobacteria</taxon>
        <taxon>Acetobacterales</taxon>
        <taxon>Roseomonadaceae</taxon>
        <taxon>Roseococcus</taxon>
    </lineage>
</organism>
<dbReference type="NCBIfam" id="TIGR03860">
    <property type="entry name" value="FMN_nitrolo"/>
    <property type="match status" value="1"/>
</dbReference>
<keyword evidence="3 7" id="KW-0560">Oxidoreductase</keyword>
<evidence type="ECO:0000313" key="8">
    <source>
        <dbReference type="Proteomes" id="UP000766336"/>
    </source>
</evidence>